<dbReference type="EMBL" id="MT142134">
    <property type="protein sequence ID" value="QJA75011.1"/>
    <property type="molecule type" value="Genomic_DNA"/>
</dbReference>
<dbReference type="EMBL" id="MT141395">
    <property type="protein sequence ID" value="QJA60087.1"/>
    <property type="molecule type" value="Genomic_DNA"/>
</dbReference>
<reference evidence="1" key="1">
    <citation type="submission" date="2020-03" db="EMBL/GenBank/DDBJ databases">
        <title>The deep terrestrial virosphere.</title>
        <authorList>
            <person name="Holmfeldt K."/>
            <person name="Nilsson E."/>
            <person name="Simone D."/>
            <person name="Lopez-Fernandez M."/>
            <person name="Wu X."/>
            <person name="de Brujin I."/>
            <person name="Lundin D."/>
            <person name="Andersson A."/>
            <person name="Bertilsson S."/>
            <person name="Dopson M."/>
        </authorList>
    </citation>
    <scope>NUCLEOTIDE SEQUENCE</scope>
    <source>
        <strain evidence="2">MM415A01885</strain>
        <strain evidence="1">MM415B01185</strain>
    </source>
</reference>
<dbReference type="AlphaFoldDB" id="A0A6M3ISK9"/>
<proteinExistence type="predicted"/>
<organism evidence="1">
    <name type="scientific">viral metagenome</name>
    <dbReference type="NCBI Taxonomy" id="1070528"/>
    <lineage>
        <taxon>unclassified sequences</taxon>
        <taxon>metagenomes</taxon>
        <taxon>organismal metagenomes</taxon>
    </lineage>
</organism>
<protein>
    <submittedName>
        <fullName evidence="1">Uncharacterized protein</fullName>
    </submittedName>
</protein>
<sequence>MKPVENPSNKKQILQINSYYIKIGAIFSGLIANRPCTSYKRVADGIVSITNPMDRWSNRCEVSDFPVIRQCIIEEDNGG</sequence>
<evidence type="ECO:0000313" key="2">
    <source>
        <dbReference type="EMBL" id="QJA75011.1"/>
    </source>
</evidence>
<name>A0A6M3ISK9_9ZZZZ</name>
<gene>
    <name evidence="2" type="ORF">MM415A01885_0018</name>
    <name evidence="1" type="ORF">MM415B01185_0021</name>
</gene>
<accession>A0A6M3ISK9</accession>
<evidence type="ECO:0000313" key="1">
    <source>
        <dbReference type="EMBL" id="QJA60087.1"/>
    </source>
</evidence>